<dbReference type="EMBL" id="JAZGQO010000003">
    <property type="protein sequence ID" value="KAK6189047.1"/>
    <property type="molecule type" value="Genomic_DNA"/>
</dbReference>
<dbReference type="PANTHER" id="PTHR46825:SF15">
    <property type="entry name" value="BETA-LACTAMASE-RELATED DOMAIN-CONTAINING PROTEIN"/>
    <property type="match status" value="1"/>
</dbReference>
<dbReference type="SUPFAM" id="SSF56601">
    <property type="entry name" value="beta-lactamase/transpeptidase-like"/>
    <property type="match status" value="1"/>
</dbReference>
<proteinExistence type="predicted"/>
<dbReference type="InterPro" id="IPR012338">
    <property type="entry name" value="Beta-lactam/transpept-like"/>
</dbReference>
<dbReference type="InterPro" id="IPR001466">
    <property type="entry name" value="Beta-lactam-related"/>
</dbReference>
<evidence type="ECO:0000313" key="4">
    <source>
        <dbReference type="Proteomes" id="UP001347796"/>
    </source>
</evidence>
<protein>
    <recommendedName>
        <fullName evidence="2">Beta-lactamase-related domain-containing protein</fullName>
    </recommendedName>
</protein>
<dbReference type="Gene3D" id="3.40.710.10">
    <property type="entry name" value="DD-peptidase/beta-lactamase superfamily"/>
    <property type="match status" value="1"/>
</dbReference>
<feature type="domain" description="Beta-lactamase-related" evidence="2">
    <location>
        <begin position="29"/>
        <end position="368"/>
    </location>
</feature>
<sequence length="521" mass="58320">MKQYLTVLGLGIICLIRATNCQNEQTIDEVINAVLACRSNPGLTVTVIKDGRVVLAKGYGVRNLQTGEPVTNKTLFGIASLTKAFTSSLLVKLLSEKTSHHVGTNVYKILNNTHLFNNTLRSIYATVDDLMAHRLAIPRNNFLRLSSTLTRENLVSRIRYLPSTGAFRKSFYYSDLMYGVLTRMTENIGGQSWEDLMTSYILNPLGMTSTTFETRQDVTSSDVATPYISENGVLTPASQDFIRHWELIGGSGSIMTNAEDMAKWLKFQLNNGKAPDGTQLIDLQDFEDTHRPRNMISSKYSATGKYFTRPKVPVTTSNDGYALGWKTGFYRGLRMLQHSGTSWGFASLLTLIPDENLGIFTSMSGKDTGYFTRLTLHNFLADIFLGETPWLNSTTVCSFPSPWHDNVQPRRTKRAINMPISPFLVTNLASYTGVYRNEAYGNIDVVITNNRLRAIYGIGEWSLTPTSDTKFTAVWMKVSPRLDFIFTFKKTGTRVYSLIPSFQKSSPPIFYKISQTPGIIG</sequence>
<evidence type="ECO:0000256" key="1">
    <source>
        <dbReference type="SAM" id="SignalP"/>
    </source>
</evidence>
<feature type="chain" id="PRO_5042820555" description="Beta-lactamase-related domain-containing protein" evidence="1">
    <location>
        <begin position="22"/>
        <end position="521"/>
    </location>
</feature>
<dbReference type="Proteomes" id="UP001347796">
    <property type="component" value="Unassembled WGS sequence"/>
</dbReference>
<feature type="signal peptide" evidence="1">
    <location>
        <begin position="1"/>
        <end position="21"/>
    </location>
</feature>
<name>A0AAN8K636_PATCE</name>
<reference evidence="3 4" key="1">
    <citation type="submission" date="2024-01" db="EMBL/GenBank/DDBJ databases">
        <title>The genome of the rayed Mediterranean limpet Patella caerulea (Linnaeus, 1758).</title>
        <authorList>
            <person name="Anh-Thu Weber A."/>
            <person name="Halstead-Nussloch G."/>
        </authorList>
    </citation>
    <scope>NUCLEOTIDE SEQUENCE [LARGE SCALE GENOMIC DNA]</scope>
    <source>
        <strain evidence="3">AATW-2023a</strain>
        <tissue evidence="3">Whole specimen</tissue>
    </source>
</reference>
<accession>A0AAN8K636</accession>
<evidence type="ECO:0000313" key="3">
    <source>
        <dbReference type="EMBL" id="KAK6189047.1"/>
    </source>
</evidence>
<dbReference type="InterPro" id="IPR050491">
    <property type="entry name" value="AmpC-like"/>
</dbReference>
<dbReference type="AlphaFoldDB" id="A0AAN8K636"/>
<keyword evidence="4" id="KW-1185">Reference proteome</keyword>
<comment type="caution">
    <text evidence="3">The sequence shown here is derived from an EMBL/GenBank/DDBJ whole genome shotgun (WGS) entry which is preliminary data.</text>
</comment>
<dbReference type="PANTHER" id="PTHR46825">
    <property type="entry name" value="D-ALANYL-D-ALANINE-CARBOXYPEPTIDASE/ENDOPEPTIDASE AMPH"/>
    <property type="match status" value="1"/>
</dbReference>
<dbReference type="Gene3D" id="2.40.128.600">
    <property type="match status" value="1"/>
</dbReference>
<keyword evidence="1" id="KW-0732">Signal</keyword>
<evidence type="ECO:0000259" key="2">
    <source>
        <dbReference type="Pfam" id="PF00144"/>
    </source>
</evidence>
<organism evidence="3 4">
    <name type="scientific">Patella caerulea</name>
    <name type="common">Rayed Mediterranean limpet</name>
    <dbReference type="NCBI Taxonomy" id="87958"/>
    <lineage>
        <taxon>Eukaryota</taxon>
        <taxon>Metazoa</taxon>
        <taxon>Spiralia</taxon>
        <taxon>Lophotrochozoa</taxon>
        <taxon>Mollusca</taxon>
        <taxon>Gastropoda</taxon>
        <taxon>Patellogastropoda</taxon>
        <taxon>Patelloidea</taxon>
        <taxon>Patellidae</taxon>
        <taxon>Patella</taxon>
    </lineage>
</organism>
<dbReference type="Pfam" id="PF00144">
    <property type="entry name" value="Beta-lactamase"/>
    <property type="match status" value="1"/>
</dbReference>
<gene>
    <name evidence="3" type="ORF">SNE40_005096</name>
</gene>